<evidence type="ECO:0008006" key="6">
    <source>
        <dbReference type="Google" id="ProtNLM"/>
    </source>
</evidence>
<keyword evidence="1" id="KW-0812">Transmembrane</keyword>
<comment type="caution">
    <text evidence="2">The sequence shown here is derived from an EMBL/GenBank/DDBJ whole genome shotgun (WGS) entry which is preliminary data.</text>
</comment>
<dbReference type="AlphaFoldDB" id="I7LDR7"/>
<sequence>MKNNTAKMFLFATTISIFCLIAFIFIGNTIWKNYLIETTITQESNRDYRTDKNTLIHLQKRKSLTVDITSDNQGSGDILYYVEEINGRFYDVTYKNKNGQLKLKSIFLHPDNHD</sequence>
<evidence type="ECO:0000313" key="3">
    <source>
        <dbReference type="EMBL" id="KRN11182.1"/>
    </source>
</evidence>
<reference evidence="2 4" key="1">
    <citation type="submission" date="2012-06" db="EMBL/GenBank/DDBJ databases">
        <title>Draft genome sequence of Lactobacillus gigeriorum CRBIP 24.85T, isolated from chicken crop.</title>
        <authorList>
            <person name="Cousin S."/>
            <person name="Ma L."/>
            <person name="Creno S."/>
            <person name="Clermont D."/>
            <person name="Loux V."/>
            <person name="Bizet C."/>
            <person name="Bouchier C."/>
        </authorList>
    </citation>
    <scope>NUCLEOTIDE SEQUENCE [LARGE SCALE GENOMIC DNA]</scope>
    <source>
        <strain evidence="4">CRBIP 24.85T</strain>
        <strain evidence="2">Type strain: CRBIP 24.85</strain>
    </source>
</reference>
<organism evidence="2 4">
    <name type="scientific">Lactobacillus gigeriorum DSM 23908 = CRBIP 24.85</name>
    <dbReference type="NCBI Taxonomy" id="1423751"/>
    <lineage>
        <taxon>Bacteria</taxon>
        <taxon>Bacillati</taxon>
        <taxon>Bacillota</taxon>
        <taxon>Bacilli</taxon>
        <taxon>Lactobacillales</taxon>
        <taxon>Lactobacillaceae</taxon>
        <taxon>Lactobacillus</taxon>
    </lineage>
</organism>
<keyword evidence="1" id="KW-0472">Membrane</keyword>
<evidence type="ECO:0000256" key="1">
    <source>
        <dbReference type="SAM" id="Phobius"/>
    </source>
</evidence>
<proteinExistence type="predicted"/>
<evidence type="ECO:0000313" key="2">
    <source>
        <dbReference type="EMBL" id="CCI87551.1"/>
    </source>
</evidence>
<dbReference type="Proteomes" id="UP000051521">
    <property type="component" value="Unassembled WGS sequence"/>
</dbReference>
<dbReference type="EMBL" id="AYZO01000024">
    <property type="protein sequence ID" value="KRN11182.1"/>
    <property type="molecule type" value="Genomic_DNA"/>
</dbReference>
<dbReference type="OrthoDB" id="9981807at2"/>
<dbReference type="EMBL" id="CAKC01000075">
    <property type="protein sequence ID" value="CCI87551.1"/>
    <property type="molecule type" value="Genomic_DNA"/>
</dbReference>
<keyword evidence="1" id="KW-1133">Transmembrane helix</keyword>
<dbReference type="RefSeq" id="WP_008473810.1">
    <property type="nucleotide sequence ID" value="NZ_AYZO01000024.1"/>
</dbReference>
<dbReference type="PATRIC" id="fig|1423751.3.peg.892"/>
<gene>
    <name evidence="2" type="ORF">BN52_05415</name>
    <name evidence="3" type="ORF">FC38_GL000862</name>
</gene>
<reference evidence="3 5" key="2">
    <citation type="journal article" date="2015" name="Genome Announc.">
        <title>Expanding the biotechnology potential of lactobacilli through comparative genomics of 213 strains and associated genera.</title>
        <authorList>
            <person name="Sun Z."/>
            <person name="Harris H.M."/>
            <person name="McCann A."/>
            <person name="Guo C."/>
            <person name="Argimon S."/>
            <person name="Zhang W."/>
            <person name="Yang X."/>
            <person name="Jeffery I.B."/>
            <person name="Cooney J.C."/>
            <person name="Kagawa T.F."/>
            <person name="Liu W."/>
            <person name="Song Y."/>
            <person name="Salvetti E."/>
            <person name="Wrobel A."/>
            <person name="Rasinkangas P."/>
            <person name="Parkhill J."/>
            <person name="Rea M.C."/>
            <person name="O'Sullivan O."/>
            <person name="Ritari J."/>
            <person name="Douillard F.P."/>
            <person name="Paul Ross R."/>
            <person name="Yang R."/>
            <person name="Briner A.E."/>
            <person name="Felis G.E."/>
            <person name="de Vos W.M."/>
            <person name="Barrangou R."/>
            <person name="Klaenhammer T.R."/>
            <person name="Caufield P.W."/>
            <person name="Cui Y."/>
            <person name="Zhang H."/>
            <person name="O'Toole P.W."/>
        </authorList>
    </citation>
    <scope>NUCLEOTIDE SEQUENCE [LARGE SCALE GENOMIC DNA]</scope>
    <source>
        <strain evidence="3 5">DSM 23908</strain>
    </source>
</reference>
<evidence type="ECO:0000313" key="5">
    <source>
        <dbReference type="Proteomes" id="UP000051521"/>
    </source>
</evidence>
<name>I7LDR7_9LACO</name>
<protein>
    <recommendedName>
        <fullName evidence="6">DUF3139 domain-containing protein</fullName>
    </recommendedName>
</protein>
<dbReference type="STRING" id="1423751.FC38_GL000862"/>
<accession>I7LDR7</accession>
<feature type="transmembrane region" description="Helical" evidence="1">
    <location>
        <begin position="9"/>
        <end position="31"/>
    </location>
</feature>
<dbReference type="Proteomes" id="UP000009326">
    <property type="component" value="Unassembled WGS sequence"/>
</dbReference>
<evidence type="ECO:0000313" key="4">
    <source>
        <dbReference type="Proteomes" id="UP000009326"/>
    </source>
</evidence>
<keyword evidence="5" id="KW-1185">Reference proteome</keyword>